<evidence type="ECO:0000313" key="1">
    <source>
        <dbReference type="EMBL" id="QEM41870.1"/>
    </source>
</evidence>
<dbReference type="InterPro" id="IPR058013">
    <property type="entry name" value="Gp119"/>
</dbReference>
<accession>A0A5C1K7L4</accession>
<keyword evidence="2" id="KW-1185">Reference proteome</keyword>
<dbReference type="KEGG" id="vg:77936891"/>
<evidence type="ECO:0000313" key="2">
    <source>
        <dbReference type="Proteomes" id="UP000322144"/>
    </source>
</evidence>
<dbReference type="GeneID" id="77936891"/>
<name>A0A5C1K7L4_9CAUD</name>
<dbReference type="Pfam" id="PF25619">
    <property type="entry name" value="PhiKZ_gp119"/>
    <property type="match status" value="1"/>
</dbReference>
<proteinExistence type="predicted"/>
<dbReference type="Proteomes" id="UP000322144">
    <property type="component" value="Segment"/>
</dbReference>
<sequence length="178" mass="20139">MIKLLVIPEAVYDQYKADGVQFTKLLCPNYIASVSSVNDLAEIDAAINEFPFRFCQGTQIEKADSPVVGIALKATSDDDNQFKMQELHNRVEERIANMALRKANDSDYISVYSLYPVDEYLWVAVQKSLHTGSSDPDRLTIKANHTFFDSMISELTRACPFEQVMATNLFTYYLESQG</sequence>
<reference evidence="1 2" key="1">
    <citation type="submission" date="2019-06" db="EMBL/GenBank/DDBJ databases">
        <title>A distant relative of Phikzvirus genus phages from a therapeutic phage collection.</title>
        <authorList>
            <person name="Hejnowicz M.S."/>
            <person name="Dabrowski K."/>
            <person name="Gawor J."/>
            <person name="Weber-Dabrowska B."/>
            <person name="Gromadka R."/>
            <person name="Lobocka M.B."/>
        </authorList>
    </citation>
    <scope>NUCLEOTIDE SEQUENCE [LARGE SCALE GENOMIC DNA]</scope>
</reference>
<organism evidence="1 2">
    <name type="scientific">Pseudomonas phage vB_PaeM_PS119XW</name>
    <dbReference type="NCBI Taxonomy" id="2601632"/>
    <lineage>
        <taxon>Viruses</taxon>
        <taxon>Duplodnaviria</taxon>
        <taxon>Heunggongvirae</taxon>
        <taxon>Uroviricota</taxon>
        <taxon>Caudoviricetes</taxon>
        <taxon>Chimalliviridae</taxon>
        <taxon>Pawinskivirus</taxon>
        <taxon>Pawinskivirus PS119XW</taxon>
    </lineage>
</organism>
<dbReference type="RefSeq" id="YP_010660881.1">
    <property type="nucleotide sequence ID" value="NC_070882.1"/>
</dbReference>
<dbReference type="EMBL" id="MN103543">
    <property type="protein sequence ID" value="QEM41870.1"/>
    <property type="molecule type" value="Genomic_DNA"/>
</dbReference>
<evidence type="ECO:0008006" key="3">
    <source>
        <dbReference type="Google" id="ProtNLM"/>
    </source>
</evidence>
<protein>
    <recommendedName>
        <fullName evidence="3">Virion structural protein</fullName>
    </recommendedName>
</protein>